<reference evidence="2" key="1">
    <citation type="journal article" date="2019" name="Int. J. Syst. Evol. Microbiol.">
        <title>The Global Catalogue of Microorganisms (GCM) 10K type strain sequencing project: providing services to taxonomists for standard genome sequencing and annotation.</title>
        <authorList>
            <consortium name="The Broad Institute Genomics Platform"/>
            <consortium name="The Broad Institute Genome Sequencing Center for Infectious Disease"/>
            <person name="Wu L."/>
            <person name="Ma J."/>
        </authorList>
    </citation>
    <scope>NUCLEOTIDE SEQUENCE [LARGE SCALE GENOMIC DNA]</scope>
    <source>
        <strain evidence="2">CCUG 66188</strain>
    </source>
</reference>
<protein>
    <submittedName>
        <fullName evidence="1">Class I SAM-dependent methyltransferase</fullName>
        <ecNumber evidence="1">2.1.1.-</ecNumber>
    </submittedName>
</protein>
<keyword evidence="1" id="KW-0489">Methyltransferase</keyword>
<organism evidence="1 2">
    <name type="scientific">Sulfitobacter porphyrae</name>
    <dbReference type="NCBI Taxonomy" id="1246864"/>
    <lineage>
        <taxon>Bacteria</taxon>
        <taxon>Pseudomonadati</taxon>
        <taxon>Pseudomonadota</taxon>
        <taxon>Alphaproteobacteria</taxon>
        <taxon>Rhodobacterales</taxon>
        <taxon>Roseobacteraceae</taxon>
        <taxon>Sulfitobacter</taxon>
    </lineage>
</organism>
<dbReference type="EMBL" id="JBHSWG010000001">
    <property type="protein sequence ID" value="MFC6759646.1"/>
    <property type="molecule type" value="Genomic_DNA"/>
</dbReference>
<comment type="caution">
    <text evidence="1">The sequence shown here is derived from an EMBL/GenBank/DDBJ whole genome shotgun (WGS) entry which is preliminary data.</text>
</comment>
<sequence length="241" mass="27465">MLITERIASIAQGAGDRDSLWISLLTQLECRDVCEIGVLRGEFSEILLEGCPQIETYTMIDPWRNLDNWNKPTNKSDEIFEEKLQLTLQRTEKFAAKRRILRDPTKTAAREIEDETLDAVYIDGDHTLRGITLDLHAILPKVRHGGIIGGDDMSPNIWQHGPKFSPTMVFPYILYFAEAHDLPILTLPFDQFCIVNRPEIGHQVIDMAGYTALTPQQVYILDPEAPPYRRPKNARVPPEKS</sequence>
<proteinExistence type="predicted"/>
<dbReference type="GO" id="GO:0032259">
    <property type="term" value="P:methylation"/>
    <property type="evidence" value="ECO:0007669"/>
    <property type="project" value="UniProtKB-KW"/>
</dbReference>
<accession>A0ABW2B320</accession>
<dbReference type="GO" id="GO:0008168">
    <property type="term" value="F:methyltransferase activity"/>
    <property type="evidence" value="ECO:0007669"/>
    <property type="project" value="UniProtKB-KW"/>
</dbReference>
<dbReference type="InterPro" id="IPR029063">
    <property type="entry name" value="SAM-dependent_MTases_sf"/>
</dbReference>
<dbReference type="Proteomes" id="UP001596353">
    <property type="component" value="Unassembled WGS sequence"/>
</dbReference>
<dbReference type="Pfam" id="PF13578">
    <property type="entry name" value="Methyltransf_24"/>
    <property type="match status" value="1"/>
</dbReference>
<evidence type="ECO:0000313" key="2">
    <source>
        <dbReference type="Proteomes" id="UP001596353"/>
    </source>
</evidence>
<gene>
    <name evidence="1" type="ORF">ACFQFQ_09345</name>
</gene>
<dbReference type="SUPFAM" id="SSF53335">
    <property type="entry name" value="S-adenosyl-L-methionine-dependent methyltransferases"/>
    <property type="match status" value="1"/>
</dbReference>
<dbReference type="EC" id="2.1.1.-" evidence="1"/>
<name>A0ABW2B320_9RHOB</name>
<keyword evidence="2" id="KW-1185">Reference proteome</keyword>
<dbReference type="Gene3D" id="3.40.50.150">
    <property type="entry name" value="Vaccinia Virus protein VP39"/>
    <property type="match status" value="1"/>
</dbReference>
<evidence type="ECO:0000313" key="1">
    <source>
        <dbReference type="EMBL" id="MFC6759646.1"/>
    </source>
</evidence>
<keyword evidence="1" id="KW-0808">Transferase</keyword>